<sequence>MNLLHHPSLLKQPRPNQKSGKSLALASPSEAAHAHHFAGSVQSKLTSTLDKPRPFQDYNPNPNPRNPDHE</sequence>
<gene>
    <name evidence="1" type="ORF">DSO57_1003166</name>
</gene>
<accession>A0ACC2RNF0</accession>
<comment type="caution">
    <text evidence="1">The sequence shown here is derived from an EMBL/GenBank/DDBJ whole genome shotgun (WGS) entry which is preliminary data.</text>
</comment>
<evidence type="ECO:0000313" key="1">
    <source>
        <dbReference type="EMBL" id="KAJ9051616.1"/>
    </source>
</evidence>
<protein>
    <submittedName>
        <fullName evidence="1">Uncharacterized protein</fullName>
    </submittedName>
</protein>
<dbReference type="Proteomes" id="UP001165960">
    <property type="component" value="Unassembled WGS sequence"/>
</dbReference>
<reference evidence="1" key="1">
    <citation type="submission" date="2022-04" db="EMBL/GenBank/DDBJ databases">
        <title>Genome of the entomopathogenic fungus Entomophthora muscae.</title>
        <authorList>
            <person name="Elya C."/>
            <person name="Lovett B.R."/>
            <person name="Lee E."/>
            <person name="Macias A.M."/>
            <person name="Hajek A.E."/>
            <person name="De Bivort B.L."/>
            <person name="Kasson M.T."/>
            <person name="De Fine Licht H.H."/>
            <person name="Stajich J.E."/>
        </authorList>
    </citation>
    <scope>NUCLEOTIDE SEQUENCE</scope>
    <source>
        <strain evidence="1">Berkeley</strain>
    </source>
</reference>
<evidence type="ECO:0000313" key="2">
    <source>
        <dbReference type="Proteomes" id="UP001165960"/>
    </source>
</evidence>
<proteinExistence type="predicted"/>
<dbReference type="EMBL" id="QTSX02007107">
    <property type="protein sequence ID" value="KAJ9051616.1"/>
    <property type="molecule type" value="Genomic_DNA"/>
</dbReference>
<organism evidence="1 2">
    <name type="scientific">Entomophthora muscae</name>
    <dbReference type="NCBI Taxonomy" id="34485"/>
    <lineage>
        <taxon>Eukaryota</taxon>
        <taxon>Fungi</taxon>
        <taxon>Fungi incertae sedis</taxon>
        <taxon>Zoopagomycota</taxon>
        <taxon>Entomophthoromycotina</taxon>
        <taxon>Entomophthoromycetes</taxon>
        <taxon>Entomophthorales</taxon>
        <taxon>Entomophthoraceae</taxon>
        <taxon>Entomophthora</taxon>
    </lineage>
</organism>
<name>A0ACC2RNF0_9FUNG</name>
<keyword evidence="2" id="KW-1185">Reference proteome</keyword>